<dbReference type="OrthoDB" id="10559155at2759"/>
<sequence length="168" mass="19126">MDVYVKGIPNLLFAVSFLFSKTCHIMDQFRLNPIRQNMERTHQGPYFAQPSTDQAIEATKDFGYAQIAYPQKSINQTKICQEENIIAIAQFNQCNTAPGRTYEINSDAKILKGFNTLNNILKDSIHMIIGYQISNIIRCDGSFHCQTNSYDQKDGSTLTRDFLILNSN</sequence>
<evidence type="ECO:0000313" key="1">
    <source>
        <dbReference type="EMBL" id="CAD8161512.1"/>
    </source>
</evidence>
<proteinExistence type="predicted"/>
<reference evidence="1" key="1">
    <citation type="submission" date="2021-01" db="EMBL/GenBank/DDBJ databases">
        <authorList>
            <consortium name="Genoscope - CEA"/>
            <person name="William W."/>
        </authorList>
    </citation>
    <scope>NUCLEOTIDE SEQUENCE</scope>
</reference>
<organism evidence="1 2">
    <name type="scientific">Paramecium octaurelia</name>
    <dbReference type="NCBI Taxonomy" id="43137"/>
    <lineage>
        <taxon>Eukaryota</taxon>
        <taxon>Sar</taxon>
        <taxon>Alveolata</taxon>
        <taxon>Ciliophora</taxon>
        <taxon>Intramacronucleata</taxon>
        <taxon>Oligohymenophorea</taxon>
        <taxon>Peniculida</taxon>
        <taxon>Parameciidae</taxon>
        <taxon>Paramecium</taxon>
    </lineage>
</organism>
<accession>A0A8S1UCX6</accession>
<comment type="caution">
    <text evidence="1">The sequence shown here is derived from an EMBL/GenBank/DDBJ whole genome shotgun (WGS) entry which is preliminary data.</text>
</comment>
<dbReference type="EMBL" id="CAJJDP010000040">
    <property type="protein sequence ID" value="CAD8161512.1"/>
    <property type="molecule type" value="Genomic_DNA"/>
</dbReference>
<evidence type="ECO:0000313" key="2">
    <source>
        <dbReference type="Proteomes" id="UP000683925"/>
    </source>
</evidence>
<keyword evidence="2" id="KW-1185">Reference proteome</keyword>
<dbReference type="Proteomes" id="UP000683925">
    <property type="component" value="Unassembled WGS sequence"/>
</dbReference>
<dbReference type="AlphaFoldDB" id="A0A8S1UCX6"/>
<gene>
    <name evidence="1" type="ORF">POCTA_138.1.T0400066</name>
</gene>
<name>A0A8S1UCX6_PAROT</name>
<protein>
    <submittedName>
        <fullName evidence="1">Uncharacterized protein</fullName>
    </submittedName>
</protein>